<dbReference type="InterPro" id="IPR011701">
    <property type="entry name" value="MFS"/>
</dbReference>
<proteinExistence type="inferred from homology"/>
<dbReference type="Proteomes" id="UP000504603">
    <property type="component" value="Unplaced"/>
</dbReference>
<evidence type="ECO:0000256" key="5">
    <source>
        <dbReference type="ARBA" id="ARBA00023136"/>
    </source>
</evidence>
<dbReference type="Pfam" id="PF07690">
    <property type="entry name" value="MFS_1"/>
    <property type="match status" value="1"/>
</dbReference>
<feature type="domain" description="Major facilitator superfamily (MFS) profile" evidence="8">
    <location>
        <begin position="7"/>
        <end position="440"/>
    </location>
</feature>
<dbReference type="OrthoDB" id="440755at2759"/>
<feature type="transmembrane region" description="Helical" evidence="7">
    <location>
        <begin position="101"/>
        <end position="120"/>
    </location>
</feature>
<dbReference type="InterPro" id="IPR044770">
    <property type="entry name" value="MFS_spinster-like"/>
</dbReference>
<evidence type="ECO:0000256" key="7">
    <source>
        <dbReference type="SAM" id="Phobius"/>
    </source>
</evidence>
<feature type="transmembrane region" description="Helical" evidence="7">
    <location>
        <begin position="323"/>
        <end position="341"/>
    </location>
</feature>
<dbReference type="InterPro" id="IPR036259">
    <property type="entry name" value="MFS_trans_sf"/>
</dbReference>
<feature type="transmembrane region" description="Helical" evidence="7">
    <location>
        <begin position="220"/>
        <end position="241"/>
    </location>
</feature>
<feature type="transmembrane region" description="Helical" evidence="7">
    <location>
        <begin position="166"/>
        <end position="186"/>
    </location>
</feature>
<sequence length="520" mass="56670">MKSEAATLILVNLAAIMERADESLLPGVYKELGAALHTDPTGLGSLTLFRSMVQSSCYPLAAYLAVHHNRAHVIALGAFLWAAATFLVALSSTFLQVAISRGLNGIGLAIVIPAIQSLVADSTDESNRGLAFGWLQLTGNLGSIIGGLSSVLIASTSFMGIPGWRIAFHLVGLISVLVGLLVWLFANDPRFSEIDGRVKDQSRKPFWSELKDLIKESKSVLGIQSFQIIVAQGVAGSFPWSSLSFAPMWLELIGFSHEKTAFLWTLFIVASSLGGLFGGRMGDIFAKRFPNSGRIVLSQISSGSAIPLAAILLLVLPDDPSTAFLHGLVLFIMGLSISWNGPATNNPIFAEIVPEKSRTSIYALDRSFESVLSSFAPPVVGVLAQHVYGYKPVVRGSSDSVQIETDRENAKSLARALYTAIGIPMSLCCFIYSFLYRSYPRDRERARMHALIESEMLQLEASNLPFHEGDSRFLISEAKDLNNKDQTEIDLMYGVEDSLDLNDNDEKHLLQHQLTFSDLK</sequence>
<comment type="similarity">
    <text evidence="6">Belongs to the major facilitator superfamily. Spinster (TC 2.A.1.49) family.</text>
</comment>
<dbReference type="FunFam" id="1.20.1250.20:FF:000520">
    <property type="entry name" value="Major facilitator superfamily protein"/>
    <property type="match status" value="1"/>
</dbReference>
<dbReference type="PANTHER" id="PTHR23505">
    <property type="entry name" value="SPINSTER"/>
    <property type="match status" value="1"/>
</dbReference>
<keyword evidence="9" id="KW-1185">Reference proteome</keyword>
<name>A0A6J1BWJ4_MOMCH</name>
<dbReference type="KEGG" id="mcha:111005375"/>
<dbReference type="RefSeq" id="XP_022132543.1">
    <property type="nucleotide sequence ID" value="XM_022276851.1"/>
</dbReference>
<comment type="subcellular location">
    <subcellularLocation>
        <location evidence="1">Membrane</location>
        <topology evidence="1">Multi-pass membrane protein</topology>
    </subcellularLocation>
</comment>
<dbReference type="SUPFAM" id="SSF103473">
    <property type="entry name" value="MFS general substrate transporter"/>
    <property type="match status" value="1"/>
</dbReference>
<evidence type="ECO:0000256" key="6">
    <source>
        <dbReference type="ARBA" id="ARBA00024338"/>
    </source>
</evidence>
<feature type="transmembrane region" description="Helical" evidence="7">
    <location>
        <begin position="261"/>
        <end position="279"/>
    </location>
</feature>
<keyword evidence="5 7" id="KW-0472">Membrane</keyword>
<feature type="transmembrane region" description="Helical" evidence="7">
    <location>
        <begin position="132"/>
        <end position="154"/>
    </location>
</feature>
<organism evidence="9 10">
    <name type="scientific">Momordica charantia</name>
    <name type="common">Bitter gourd</name>
    <name type="synonym">Balsam pear</name>
    <dbReference type="NCBI Taxonomy" id="3673"/>
    <lineage>
        <taxon>Eukaryota</taxon>
        <taxon>Viridiplantae</taxon>
        <taxon>Streptophyta</taxon>
        <taxon>Embryophyta</taxon>
        <taxon>Tracheophyta</taxon>
        <taxon>Spermatophyta</taxon>
        <taxon>Magnoliopsida</taxon>
        <taxon>eudicotyledons</taxon>
        <taxon>Gunneridae</taxon>
        <taxon>Pentapetalae</taxon>
        <taxon>rosids</taxon>
        <taxon>fabids</taxon>
        <taxon>Cucurbitales</taxon>
        <taxon>Cucurbitaceae</taxon>
        <taxon>Momordiceae</taxon>
        <taxon>Momordica</taxon>
    </lineage>
</organism>
<keyword evidence="4 7" id="KW-1133">Transmembrane helix</keyword>
<evidence type="ECO:0000256" key="3">
    <source>
        <dbReference type="ARBA" id="ARBA00022692"/>
    </source>
</evidence>
<evidence type="ECO:0000259" key="8">
    <source>
        <dbReference type="PROSITE" id="PS50850"/>
    </source>
</evidence>
<dbReference type="AlphaFoldDB" id="A0A6J1BWJ4"/>
<evidence type="ECO:0000256" key="1">
    <source>
        <dbReference type="ARBA" id="ARBA00004141"/>
    </source>
</evidence>
<gene>
    <name evidence="10" type="primary">LOC111005375</name>
</gene>
<dbReference type="Gene3D" id="1.20.1250.20">
    <property type="entry name" value="MFS general substrate transporter like domains"/>
    <property type="match status" value="1"/>
</dbReference>
<feature type="transmembrane region" description="Helical" evidence="7">
    <location>
        <begin position="300"/>
        <end position="317"/>
    </location>
</feature>
<dbReference type="CDD" id="cd17328">
    <property type="entry name" value="MFS_spinster_like"/>
    <property type="match status" value="1"/>
</dbReference>
<dbReference type="PROSITE" id="PS50850">
    <property type="entry name" value="MFS"/>
    <property type="match status" value="1"/>
</dbReference>
<feature type="transmembrane region" description="Helical" evidence="7">
    <location>
        <begin position="73"/>
        <end position="95"/>
    </location>
</feature>
<evidence type="ECO:0000313" key="10">
    <source>
        <dbReference type="RefSeq" id="XP_022132543.1"/>
    </source>
</evidence>
<dbReference type="GeneID" id="111005375"/>
<dbReference type="GO" id="GO:0016020">
    <property type="term" value="C:membrane"/>
    <property type="evidence" value="ECO:0007669"/>
    <property type="project" value="UniProtKB-SubCell"/>
</dbReference>
<reference evidence="10" key="1">
    <citation type="submission" date="2025-08" db="UniProtKB">
        <authorList>
            <consortium name="RefSeq"/>
        </authorList>
    </citation>
    <scope>IDENTIFICATION</scope>
    <source>
        <strain evidence="10">OHB3-1</strain>
    </source>
</reference>
<evidence type="ECO:0000256" key="2">
    <source>
        <dbReference type="ARBA" id="ARBA00022448"/>
    </source>
</evidence>
<protein>
    <submittedName>
        <fullName evidence="10">Uncharacterized protein LOC111005375</fullName>
    </submittedName>
</protein>
<dbReference type="GO" id="GO:0022857">
    <property type="term" value="F:transmembrane transporter activity"/>
    <property type="evidence" value="ECO:0007669"/>
    <property type="project" value="InterPro"/>
</dbReference>
<feature type="transmembrane region" description="Helical" evidence="7">
    <location>
        <begin position="416"/>
        <end position="435"/>
    </location>
</feature>
<keyword evidence="3 7" id="KW-0812">Transmembrane</keyword>
<dbReference type="PANTHER" id="PTHR23505:SF52">
    <property type="entry name" value="MAJOR FACILITATOR SUPERFAMILY PROTEIN"/>
    <property type="match status" value="1"/>
</dbReference>
<dbReference type="InterPro" id="IPR020846">
    <property type="entry name" value="MFS_dom"/>
</dbReference>
<keyword evidence="2" id="KW-0813">Transport</keyword>
<evidence type="ECO:0000313" key="9">
    <source>
        <dbReference type="Proteomes" id="UP000504603"/>
    </source>
</evidence>
<evidence type="ECO:0000256" key="4">
    <source>
        <dbReference type="ARBA" id="ARBA00022989"/>
    </source>
</evidence>
<accession>A0A6J1BWJ4</accession>